<keyword evidence="3" id="KW-1185">Reference proteome</keyword>
<name>A0A1Y0L4X0_TATCI</name>
<dbReference type="Proteomes" id="UP000195729">
    <property type="component" value="Chromosome"/>
</dbReference>
<evidence type="ECO:0000313" key="3">
    <source>
        <dbReference type="Proteomes" id="UP000195729"/>
    </source>
</evidence>
<evidence type="ECO:0008006" key="5">
    <source>
        <dbReference type="Google" id="ProtNLM"/>
    </source>
</evidence>
<evidence type="ECO:0000313" key="2">
    <source>
        <dbReference type="EMBL" id="ARU97112.1"/>
    </source>
</evidence>
<dbReference type="Pfam" id="PF14052">
    <property type="entry name" value="Caps_assemb_Wzi"/>
    <property type="match status" value="1"/>
</dbReference>
<dbReference type="KEGG" id="tci:A7K98_04230"/>
<evidence type="ECO:0000313" key="4">
    <source>
        <dbReference type="Proteomes" id="UP000195814"/>
    </source>
</evidence>
<protein>
    <recommendedName>
        <fullName evidence="5">Capsule assembly Wzi family protein</fullName>
    </recommendedName>
</protein>
<dbReference type="InterPro" id="IPR026950">
    <property type="entry name" value="Caps_assemb_Wzi"/>
</dbReference>
<dbReference type="InterPro" id="IPR038636">
    <property type="entry name" value="Wzi_sf"/>
</dbReference>
<dbReference type="Proteomes" id="UP000195814">
    <property type="component" value="Chromosome"/>
</dbReference>
<dbReference type="OrthoDB" id="101884at2"/>
<dbReference type="Gene3D" id="2.40.160.130">
    <property type="entry name" value="Capsule assembly protein Wzi"/>
    <property type="match status" value="1"/>
</dbReference>
<dbReference type="EMBL" id="CP015579">
    <property type="protein sequence ID" value="ARU93074.1"/>
    <property type="molecule type" value="Genomic_DNA"/>
</dbReference>
<evidence type="ECO:0000313" key="1">
    <source>
        <dbReference type="EMBL" id="ARU93074.1"/>
    </source>
</evidence>
<proteinExistence type="predicted"/>
<gene>
    <name evidence="1" type="ORF">A7K98_04230</name>
    <name evidence="2" type="ORF">A7K99_04230</name>
</gene>
<organism evidence="1 4">
    <name type="scientific">Tatumella citrea</name>
    <name type="common">Pantoea citrea</name>
    <dbReference type="NCBI Taxonomy" id="53336"/>
    <lineage>
        <taxon>Bacteria</taxon>
        <taxon>Pseudomonadati</taxon>
        <taxon>Pseudomonadota</taxon>
        <taxon>Gammaproteobacteria</taxon>
        <taxon>Enterobacterales</taxon>
        <taxon>Erwiniaceae</taxon>
        <taxon>Tatumella</taxon>
    </lineage>
</organism>
<sequence length="497" mass="54513">MQKALTGADYPQPGQPRRGVKKSLLALAVGLALLPAASSFAGGLVLPDSDLRSDLSWLADRGVIHLSLSTWPLSEDAIEAALDKAHPSYASEQLALERVQERLRVLKSDVRVKAYTSTDGSGQPKPFAQSTPADNSLSVIASNSGDWWDVNLQGNLEAGEQIGSPSRANLNNSYGAVKFLGQWLSFGQTPQWWGPGYEGSLIRSDAARPLTGFMLQRDQQTAPQTWWLNWIGPWQYQISASQESQYSAVPHTKIIGMRLSVSPWQSLELGASRVMQWGGQGRPESLRNFWDGFSGNDNTAPNDPNEPGNQLAGFDAKLKLEPTLGIPISLYGQIIGEDEAGMLPSANMYLAGVEGHYSIGKNALNWYVEGHDTRTDMGRTNYSYQHHIYKDGYYQQGYALGDSIGGDGRLLATKAELVTEDNQRWSARIFYAKVNPDNQSTNYAFPHADTLKGVQLGWGSNVYKSVRLNLLGWYTDANHNDNNDLGASASLEVPFNL</sequence>
<dbReference type="AlphaFoldDB" id="A0A1Y0L4X0"/>
<dbReference type="RefSeq" id="WP_087487458.1">
    <property type="nucleotide sequence ID" value="NZ_CP015579.1"/>
</dbReference>
<accession>A0A1Y0L4X0</accession>
<reference evidence="3 4" key="1">
    <citation type="submission" date="2016-05" db="EMBL/GenBank/DDBJ databases">
        <title>Complete genome sequence of two 2,5-diketo-D-glunonic acid producing strain Tatumella citrea.</title>
        <authorList>
            <person name="Duan C."/>
            <person name="Yang J."/>
            <person name="Yang S."/>
        </authorList>
    </citation>
    <scope>NUCLEOTIDE SEQUENCE [LARGE SCALE GENOMIC DNA]</scope>
    <source>
        <strain evidence="2 3">ATCC 39140</strain>
        <strain evidence="1 4">DSM 13699</strain>
    </source>
</reference>
<dbReference type="EMBL" id="CP015581">
    <property type="protein sequence ID" value="ARU97112.1"/>
    <property type="molecule type" value="Genomic_DNA"/>
</dbReference>